<evidence type="ECO:0008006" key="3">
    <source>
        <dbReference type="Google" id="ProtNLM"/>
    </source>
</evidence>
<dbReference type="AlphaFoldDB" id="A0A5P2BEF9"/>
<organism evidence="1 2">
    <name type="scientific">Streptomyces venezuelae</name>
    <dbReference type="NCBI Taxonomy" id="54571"/>
    <lineage>
        <taxon>Bacteria</taxon>
        <taxon>Bacillati</taxon>
        <taxon>Actinomycetota</taxon>
        <taxon>Actinomycetes</taxon>
        <taxon>Kitasatosporales</taxon>
        <taxon>Streptomycetaceae</taxon>
        <taxon>Streptomyces</taxon>
    </lineage>
</organism>
<dbReference type="RefSeq" id="WP_150169682.1">
    <property type="nucleotide sequence ID" value="NZ_CP029193.1"/>
</dbReference>
<reference evidence="1 2" key="1">
    <citation type="submission" date="2018-05" db="EMBL/GenBank/DDBJ databases">
        <title>Streptomyces venezuelae.</title>
        <authorList>
            <person name="Kim W."/>
            <person name="Lee N."/>
            <person name="Cho B.-K."/>
        </authorList>
    </citation>
    <scope>NUCLEOTIDE SEQUENCE [LARGE SCALE GENOMIC DNA]</scope>
    <source>
        <strain evidence="1 2">ATCC 14583</strain>
    </source>
</reference>
<keyword evidence="2" id="KW-1185">Reference proteome</keyword>
<protein>
    <recommendedName>
        <fullName evidence="3">Holin</fullName>
    </recommendedName>
</protein>
<evidence type="ECO:0000313" key="1">
    <source>
        <dbReference type="EMBL" id="QES28118.1"/>
    </source>
</evidence>
<dbReference type="OrthoDB" id="4328108at2"/>
<dbReference type="Proteomes" id="UP000323046">
    <property type="component" value="Chromosome"/>
</dbReference>
<dbReference type="EMBL" id="CP029193">
    <property type="protein sequence ID" value="QES28118.1"/>
    <property type="molecule type" value="Genomic_DNA"/>
</dbReference>
<gene>
    <name evidence="1" type="ORF">DEJ47_18320</name>
</gene>
<proteinExistence type="predicted"/>
<evidence type="ECO:0000313" key="2">
    <source>
        <dbReference type="Proteomes" id="UP000323046"/>
    </source>
</evidence>
<accession>A0A5P2BEF9</accession>
<sequence>MTDATRRGLRTAVQTLVTLITALPLLAADPGVADVPVLAGLVAFAAALSRLMAVPAVEALLPPWLRRRGVDDGRS</sequence>
<name>A0A5P2BEF9_STRVZ</name>